<evidence type="ECO:0000259" key="2">
    <source>
        <dbReference type="Pfam" id="PF02861"/>
    </source>
</evidence>
<dbReference type="Proteomes" id="UP000609726">
    <property type="component" value="Unassembled WGS sequence"/>
</dbReference>
<dbReference type="Gene3D" id="1.10.1780.10">
    <property type="entry name" value="Clp, N-terminal domain"/>
    <property type="match status" value="1"/>
</dbReference>
<dbReference type="InterPro" id="IPR036628">
    <property type="entry name" value="Clp_N_dom_sf"/>
</dbReference>
<dbReference type="Pfam" id="PF02861">
    <property type="entry name" value="Clp_N"/>
    <property type="match status" value="1"/>
</dbReference>
<evidence type="ECO:0000313" key="3">
    <source>
        <dbReference type="EMBL" id="NHZ92252.1"/>
    </source>
</evidence>
<gene>
    <name evidence="3" type="ORF">F2P45_25080</name>
</gene>
<dbReference type="InterPro" id="IPR004176">
    <property type="entry name" value="Clp_R_N"/>
</dbReference>
<protein>
    <submittedName>
        <fullName evidence="3">Peptidase</fullName>
    </submittedName>
</protein>
<comment type="caution">
    <text evidence="3">The sequence shown here is derived from an EMBL/GenBank/DDBJ whole genome shotgun (WGS) entry which is preliminary data.</text>
</comment>
<organism evidence="3 4">
    <name type="scientific">Massilia mucilaginosa</name>
    <dbReference type="NCBI Taxonomy" id="2609282"/>
    <lineage>
        <taxon>Bacteria</taxon>
        <taxon>Pseudomonadati</taxon>
        <taxon>Pseudomonadota</taxon>
        <taxon>Betaproteobacteria</taxon>
        <taxon>Burkholderiales</taxon>
        <taxon>Oxalobacteraceae</taxon>
        <taxon>Telluria group</taxon>
        <taxon>Massilia</taxon>
    </lineage>
</organism>
<accession>A0ABX0NZG9</accession>
<evidence type="ECO:0000256" key="1">
    <source>
        <dbReference type="ARBA" id="ARBA00008675"/>
    </source>
</evidence>
<keyword evidence="4" id="KW-1185">Reference proteome</keyword>
<comment type="similarity">
    <text evidence="1">Belongs to the ClpA/ClpB family.</text>
</comment>
<name>A0ABX0NZG9_9BURK</name>
<proteinExistence type="inferred from homology"/>
<evidence type="ECO:0000313" key="4">
    <source>
        <dbReference type="Proteomes" id="UP000609726"/>
    </source>
</evidence>
<reference evidence="3 4" key="1">
    <citation type="submission" date="2019-10" db="EMBL/GenBank/DDBJ databases">
        <title>Taxonomy of Antarctic Massilia spp.: description of Massilia rubra sp. nov., Massilia aquatica sp. nov., Massilia mucilaginosa sp. nov., Massilia frigida sp. nov. isolated from streams, lakes and regoliths.</title>
        <authorList>
            <person name="Holochova P."/>
            <person name="Sedlacek I."/>
            <person name="Kralova S."/>
            <person name="Maslanova I."/>
            <person name="Busse H.-J."/>
            <person name="Stankova E."/>
            <person name="Vrbovska V."/>
            <person name="Kovarovic V."/>
            <person name="Bartak M."/>
            <person name="Svec P."/>
            <person name="Pantucek R."/>
        </authorList>
    </citation>
    <scope>NUCLEOTIDE SEQUENCE [LARGE SCALE GENOMIC DNA]</scope>
    <source>
        <strain evidence="3 4">CCM 8733</strain>
    </source>
</reference>
<dbReference type="EMBL" id="WHJH01000042">
    <property type="protein sequence ID" value="NHZ92252.1"/>
    <property type="molecule type" value="Genomic_DNA"/>
</dbReference>
<feature type="domain" description="Clp R" evidence="2">
    <location>
        <begin position="16"/>
        <end position="74"/>
    </location>
</feature>
<dbReference type="RefSeq" id="WP_166880939.1">
    <property type="nucleotide sequence ID" value="NZ_WHJH01000042.1"/>
</dbReference>
<sequence>MFQRLRQRLGDMKTIQHLCQGAEKYALADQQREPAAEHFLLSALDLDDGTARRAFAQVDADPARLAQAIAQQYRDGLRFAGVAPEAADDALLAAAPLEPERGLYQAAPSGADLMQSLAQRRADEGGPLLGAHVVALVAAMRQGVAPRSLAALGVDAAALRAAAQAEISAYRKAWEFSARRPRG</sequence>